<organism evidence="9 10">
    <name type="scientific">Dankookia rubra</name>
    <dbReference type="NCBI Taxonomy" id="1442381"/>
    <lineage>
        <taxon>Bacteria</taxon>
        <taxon>Pseudomonadati</taxon>
        <taxon>Pseudomonadota</taxon>
        <taxon>Alphaproteobacteria</taxon>
        <taxon>Acetobacterales</taxon>
        <taxon>Roseomonadaceae</taxon>
        <taxon>Dankookia</taxon>
    </lineage>
</organism>
<keyword evidence="5 9" id="KW-0012">Acyltransferase</keyword>
<feature type="transmembrane region" description="Helical" evidence="7">
    <location>
        <begin position="57"/>
        <end position="77"/>
    </location>
</feature>
<keyword evidence="3 9" id="KW-0808">Transferase</keyword>
<dbReference type="EMBL" id="SMSJ01000020">
    <property type="protein sequence ID" value="TDH61561.1"/>
    <property type="molecule type" value="Genomic_DNA"/>
</dbReference>
<keyword evidence="4" id="KW-0443">Lipid metabolism</keyword>
<evidence type="ECO:0000256" key="4">
    <source>
        <dbReference type="ARBA" id="ARBA00023098"/>
    </source>
</evidence>
<dbReference type="GO" id="GO:0006654">
    <property type="term" value="P:phosphatidic acid biosynthetic process"/>
    <property type="evidence" value="ECO:0007669"/>
    <property type="project" value="TreeGrafter"/>
</dbReference>
<name>A0A4R5QG85_9PROT</name>
<evidence type="ECO:0000256" key="2">
    <source>
        <dbReference type="ARBA" id="ARBA00022516"/>
    </source>
</evidence>
<keyword evidence="7" id="KW-0472">Membrane</keyword>
<evidence type="ECO:0000313" key="9">
    <source>
        <dbReference type="EMBL" id="TDH61561.1"/>
    </source>
</evidence>
<reference evidence="9 10" key="1">
    <citation type="journal article" date="2016" name="J. Microbiol.">
        <title>Dankookia rubra gen. nov., sp. nov., an alphaproteobacterium isolated from sediment of a shallow stream.</title>
        <authorList>
            <person name="Kim W.H."/>
            <person name="Kim D.H."/>
            <person name="Kang K."/>
            <person name="Ahn T.Y."/>
        </authorList>
    </citation>
    <scope>NUCLEOTIDE SEQUENCE [LARGE SCALE GENOMIC DNA]</scope>
    <source>
        <strain evidence="9 10">JCM30602</strain>
    </source>
</reference>
<evidence type="ECO:0000256" key="1">
    <source>
        <dbReference type="ARBA" id="ARBA00005189"/>
    </source>
</evidence>
<feature type="domain" description="Phospholipid/glycerol acyltransferase" evidence="8">
    <location>
        <begin position="113"/>
        <end position="223"/>
    </location>
</feature>
<dbReference type="AlphaFoldDB" id="A0A4R5QG85"/>
<dbReference type="InterPro" id="IPR002123">
    <property type="entry name" value="Plipid/glycerol_acylTrfase"/>
</dbReference>
<dbReference type="Pfam" id="PF01553">
    <property type="entry name" value="Acyltransferase"/>
    <property type="match status" value="1"/>
</dbReference>
<comment type="caution">
    <text evidence="9">The sequence shown here is derived from an EMBL/GenBank/DDBJ whole genome shotgun (WGS) entry which is preliminary data.</text>
</comment>
<keyword evidence="10" id="KW-1185">Reference proteome</keyword>
<dbReference type="PANTHER" id="PTHR10434:SF64">
    <property type="entry name" value="1-ACYL-SN-GLYCEROL-3-PHOSPHATE ACYLTRANSFERASE-RELATED"/>
    <property type="match status" value="1"/>
</dbReference>
<dbReference type="PANTHER" id="PTHR10434">
    <property type="entry name" value="1-ACYL-SN-GLYCEROL-3-PHOSPHATE ACYLTRANSFERASE"/>
    <property type="match status" value="1"/>
</dbReference>
<dbReference type="SUPFAM" id="SSF69593">
    <property type="entry name" value="Glycerol-3-phosphate (1)-acyltransferase"/>
    <property type="match status" value="1"/>
</dbReference>
<accession>A0A4R5QG85</accession>
<evidence type="ECO:0000259" key="8">
    <source>
        <dbReference type="SMART" id="SM00563"/>
    </source>
</evidence>
<dbReference type="GO" id="GO:0003841">
    <property type="term" value="F:1-acylglycerol-3-phosphate O-acyltransferase activity"/>
    <property type="evidence" value="ECO:0007669"/>
    <property type="project" value="TreeGrafter"/>
</dbReference>
<comment type="pathway">
    <text evidence="1">Lipid metabolism.</text>
</comment>
<gene>
    <name evidence="9" type="ORF">E2C06_16565</name>
</gene>
<keyword evidence="2" id="KW-0444">Lipid biosynthesis</keyword>
<dbReference type="CDD" id="cd07989">
    <property type="entry name" value="LPLAT_AGPAT-like"/>
    <property type="match status" value="1"/>
</dbReference>
<evidence type="ECO:0000256" key="3">
    <source>
        <dbReference type="ARBA" id="ARBA00022679"/>
    </source>
</evidence>
<feature type="region of interest" description="Disordered" evidence="6">
    <location>
        <begin position="291"/>
        <end position="313"/>
    </location>
</feature>
<dbReference type="OrthoDB" id="9806880at2"/>
<sequence>MEAVARAPIDAPIDALRPRRLRRRKPIRFGQGLPGGRLFEVFTERPLGGRVRAVRRLVSMLLWTLLCLPIQAVLMLLPGHAKSRFPVFYHRVAAGLIGLKVQVVGTPCRDRPVLFVSNHSSWLDIPVLGGVLDAAFVAKAEVGTWPVIRTLARLGRTVFVSRSRGATGQEAAVMRARMASGDSLILFPEGTSNDGTRELPFRSSFFAIADGARLIQPVSVVYDRLGGLPACRRDRPLFAWYGDMEIASHFWRLARRSGARVTVVLHEPFAPERLANRKALAREAQRIVREGAEQLRRNRPATPLAPRLPQSVA</sequence>
<proteinExistence type="predicted"/>
<protein>
    <submittedName>
        <fullName evidence="9">1-acyl-sn-glycerol-3-phosphate acyltransferase</fullName>
    </submittedName>
</protein>
<evidence type="ECO:0000256" key="6">
    <source>
        <dbReference type="SAM" id="MobiDB-lite"/>
    </source>
</evidence>
<dbReference type="SMART" id="SM00563">
    <property type="entry name" value="PlsC"/>
    <property type="match status" value="1"/>
</dbReference>
<evidence type="ECO:0000256" key="7">
    <source>
        <dbReference type="SAM" id="Phobius"/>
    </source>
</evidence>
<keyword evidence="7" id="KW-1133">Transmembrane helix</keyword>
<evidence type="ECO:0000313" key="10">
    <source>
        <dbReference type="Proteomes" id="UP000295096"/>
    </source>
</evidence>
<dbReference type="RefSeq" id="WP_133289717.1">
    <property type="nucleotide sequence ID" value="NZ_SMSJ01000020.1"/>
</dbReference>
<evidence type="ECO:0000256" key="5">
    <source>
        <dbReference type="ARBA" id="ARBA00023315"/>
    </source>
</evidence>
<keyword evidence="7" id="KW-0812">Transmembrane</keyword>
<dbReference type="Proteomes" id="UP000295096">
    <property type="component" value="Unassembled WGS sequence"/>
</dbReference>